<evidence type="ECO:0000313" key="3">
    <source>
        <dbReference type="EMBL" id="GFJ81896.1"/>
    </source>
</evidence>
<feature type="domain" description="PKD" evidence="2">
    <location>
        <begin position="318"/>
        <end position="361"/>
    </location>
</feature>
<dbReference type="GO" id="GO:0005975">
    <property type="term" value="P:carbohydrate metabolic process"/>
    <property type="evidence" value="ECO:0007669"/>
    <property type="project" value="UniProtKB-ARBA"/>
</dbReference>
<evidence type="ECO:0000256" key="1">
    <source>
        <dbReference type="SAM" id="SignalP"/>
    </source>
</evidence>
<dbReference type="InterPro" id="IPR022409">
    <property type="entry name" value="PKD/Chitinase_dom"/>
</dbReference>
<gene>
    <name evidence="3" type="ORF">Phou_060760</name>
</gene>
<dbReference type="SMART" id="SM00089">
    <property type="entry name" value="PKD"/>
    <property type="match status" value="1"/>
</dbReference>
<dbReference type="Gene3D" id="2.60.40.10">
    <property type="entry name" value="Immunoglobulins"/>
    <property type="match status" value="1"/>
</dbReference>
<dbReference type="SUPFAM" id="SSF49299">
    <property type="entry name" value="PKD domain"/>
    <property type="match status" value="1"/>
</dbReference>
<reference evidence="3 4" key="1">
    <citation type="submission" date="2020-03" db="EMBL/GenBank/DDBJ databases">
        <title>Whole genome shotgun sequence of Phytohabitans houttuyneae NBRC 108639.</title>
        <authorList>
            <person name="Komaki H."/>
            <person name="Tamura T."/>
        </authorList>
    </citation>
    <scope>NUCLEOTIDE SEQUENCE [LARGE SCALE GENOMIC DNA]</scope>
    <source>
        <strain evidence="3 4">NBRC 108639</strain>
    </source>
</reference>
<keyword evidence="4" id="KW-1185">Reference proteome</keyword>
<protein>
    <recommendedName>
        <fullName evidence="2">PKD domain-containing protein</fullName>
    </recommendedName>
</protein>
<dbReference type="CDD" id="cd00146">
    <property type="entry name" value="PKD"/>
    <property type="match status" value="1"/>
</dbReference>
<dbReference type="AlphaFoldDB" id="A0A6V8KIV0"/>
<name>A0A6V8KIV0_9ACTN</name>
<proteinExistence type="predicted"/>
<feature type="chain" id="PRO_5028899546" description="PKD domain-containing protein" evidence="1">
    <location>
        <begin position="28"/>
        <end position="478"/>
    </location>
</feature>
<organism evidence="3 4">
    <name type="scientific">Phytohabitans houttuyneae</name>
    <dbReference type="NCBI Taxonomy" id="1076126"/>
    <lineage>
        <taxon>Bacteria</taxon>
        <taxon>Bacillati</taxon>
        <taxon>Actinomycetota</taxon>
        <taxon>Actinomycetes</taxon>
        <taxon>Micromonosporales</taxon>
        <taxon>Micromonosporaceae</taxon>
    </lineage>
</organism>
<dbReference type="Proteomes" id="UP000482800">
    <property type="component" value="Unassembled WGS sequence"/>
</dbReference>
<dbReference type="InterPro" id="IPR035986">
    <property type="entry name" value="PKD_dom_sf"/>
</dbReference>
<evidence type="ECO:0000313" key="4">
    <source>
        <dbReference type="Proteomes" id="UP000482800"/>
    </source>
</evidence>
<sequence length="478" mass="49824">MRTICQRVIAALSGVVVVAVAPTAAYAAPANDDFAAATAIATLPYTTSQDTSDATSDPGDPTGCSSNGSVWFSYTATSVGLIEANTFGSGYDTVLSAWTGAPDSLSMWACNDDTSGLQSQIRLSPTPGTTYYFMVAVCCGSGGSGGGSLQFAVSQSQPAGNDSFGNATSVTALPFTDEQDLTTAGTEPGEPTGCFTASSTVWYSYTPATTQSVMASTQEYFGAVAAYTGSDISALSQVSCSRQADYQPVVFTAQAGTTYHFQVGAVSGTGIVHFRLEATPAPSASFGYYPGDPSAFDTVEFYDRSWDPARVDIVSQAWDFGDGTTGTGPYPTHRYGKDGDYTVTLTVTTRDGRTGSTSMVIPVRTHDVSIVRLTAPGTARVGQTIGINVYVKNTRYIEDVQVTLLRSTSTGFALVGSSTQQVVATTTGQTTRFSFNYTVTGDDLAAGKVTFKATATLLGHRDALPADNELISTPVRVG</sequence>
<keyword evidence="1" id="KW-0732">Signal</keyword>
<dbReference type="Pfam" id="PF18911">
    <property type="entry name" value="PKD_4"/>
    <property type="match status" value="1"/>
</dbReference>
<dbReference type="InterPro" id="IPR000601">
    <property type="entry name" value="PKD_dom"/>
</dbReference>
<dbReference type="InterPro" id="IPR013783">
    <property type="entry name" value="Ig-like_fold"/>
</dbReference>
<evidence type="ECO:0000259" key="2">
    <source>
        <dbReference type="PROSITE" id="PS50093"/>
    </source>
</evidence>
<reference evidence="3 4" key="2">
    <citation type="submission" date="2020-03" db="EMBL/GenBank/DDBJ databases">
        <authorList>
            <person name="Ichikawa N."/>
            <person name="Kimura A."/>
            <person name="Kitahashi Y."/>
            <person name="Uohara A."/>
        </authorList>
    </citation>
    <scope>NUCLEOTIDE SEQUENCE [LARGE SCALE GENOMIC DNA]</scope>
    <source>
        <strain evidence="3 4">NBRC 108639</strain>
    </source>
</reference>
<dbReference type="PROSITE" id="PS50093">
    <property type="entry name" value="PKD"/>
    <property type="match status" value="1"/>
</dbReference>
<dbReference type="RefSeq" id="WP_281365096.1">
    <property type="nucleotide sequence ID" value="NZ_BAABGO010000052.1"/>
</dbReference>
<accession>A0A6V8KIV0</accession>
<dbReference type="EMBL" id="BLPF01000002">
    <property type="protein sequence ID" value="GFJ81896.1"/>
    <property type="molecule type" value="Genomic_DNA"/>
</dbReference>
<feature type="signal peptide" evidence="1">
    <location>
        <begin position="1"/>
        <end position="27"/>
    </location>
</feature>
<comment type="caution">
    <text evidence="3">The sequence shown here is derived from an EMBL/GenBank/DDBJ whole genome shotgun (WGS) entry which is preliminary data.</text>
</comment>